<dbReference type="KEGG" id="fhw:RN87_00120"/>
<gene>
    <name evidence="2" type="ORF">RN87_00120</name>
</gene>
<protein>
    <submittedName>
        <fullName evidence="2">Uncharacterized protein</fullName>
    </submittedName>
</protein>
<dbReference type="EMBL" id="CP013331">
    <property type="protein sequence ID" value="ALQ39005.1"/>
    <property type="molecule type" value="Genomic_DNA"/>
</dbReference>
<evidence type="ECO:0000256" key="1">
    <source>
        <dbReference type="SAM" id="SignalP"/>
    </source>
</evidence>
<evidence type="ECO:0000313" key="3">
    <source>
        <dbReference type="Proteomes" id="UP000063275"/>
    </source>
</evidence>
<dbReference type="AlphaFoldDB" id="A0A0S2ZJ79"/>
<name>A0A0S2ZJ79_9FUSO</name>
<organism evidence="2">
    <name type="scientific">Fusobacterium hwasookii ChDC F174</name>
    <dbReference type="NCBI Taxonomy" id="1307442"/>
    <lineage>
        <taxon>Bacteria</taxon>
        <taxon>Fusobacteriati</taxon>
        <taxon>Fusobacteriota</taxon>
        <taxon>Fusobacteriia</taxon>
        <taxon>Fusobacteriales</taxon>
        <taxon>Fusobacteriaceae</taxon>
        <taxon>Fusobacterium</taxon>
    </lineage>
</organism>
<evidence type="ECO:0000313" key="2">
    <source>
        <dbReference type="EMBL" id="ALQ39005.1"/>
    </source>
</evidence>
<proteinExistence type="predicted"/>
<feature type="chain" id="PRO_5006608686" evidence="1">
    <location>
        <begin position="19"/>
        <end position="125"/>
    </location>
</feature>
<reference evidence="2 3" key="1">
    <citation type="submission" date="2015-11" db="EMBL/GenBank/DDBJ databases">
        <authorList>
            <person name="Zhang Y."/>
            <person name="Guo Z."/>
        </authorList>
    </citation>
    <scope>NUCLEOTIDE SEQUENCE [LARGE SCALE GENOMIC DNA]</scope>
    <source>
        <strain evidence="2 3">ChDC F174</strain>
    </source>
</reference>
<accession>A0A0S2ZJ79</accession>
<keyword evidence="1" id="KW-0732">Signal</keyword>
<dbReference type="OrthoDB" id="88475at2"/>
<sequence>MSKKLLALFLVLGLMAYAEDTGTVASDTATAESSAEENVATTEVTKQVISQNNQQLDVKEIDTEDLILQNQNLESSSVNITGENLKENGDKVKVNQENSATLEEELSRGVEKKGFFRKVLDKLFG</sequence>
<dbReference type="RefSeq" id="WP_029493452.1">
    <property type="nucleotide sequence ID" value="NZ_ATKF01000082.1"/>
</dbReference>
<dbReference type="Proteomes" id="UP000063275">
    <property type="component" value="Chromosome"/>
</dbReference>
<feature type="signal peptide" evidence="1">
    <location>
        <begin position="1"/>
        <end position="18"/>
    </location>
</feature>